<dbReference type="SUPFAM" id="SSF57938">
    <property type="entry name" value="DnaJ/Hsp40 cysteine-rich domain"/>
    <property type="match status" value="1"/>
</dbReference>
<sequence>MQKRKLKQRPLRIEAPKGKRCDACFGSGAIRGAVSEMTCGSCGGLGLVEVEQDYFCDLEDALASALIIARRDIAELKQINARLAPAQSIGSKID</sequence>
<keyword evidence="2" id="KW-1185">Reference proteome</keyword>
<protein>
    <recommendedName>
        <fullName evidence="3">Antitermination protein</fullName>
    </recommendedName>
</protein>
<dbReference type="Proteomes" id="UP000810171">
    <property type="component" value="Unassembled WGS sequence"/>
</dbReference>
<proteinExistence type="predicted"/>
<evidence type="ECO:0000313" key="1">
    <source>
        <dbReference type="EMBL" id="MBP0047668.1"/>
    </source>
</evidence>
<comment type="caution">
    <text evidence="1">The sequence shown here is derived from an EMBL/GenBank/DDBJ whole genome shotgun (WGS) entry which is preliminary data.</text>
</comment>
<reference evidence="1 2" key="1">
    <citation type="submission" date="2020-09" db="EMBL/GenBank/DDBJ databases">
        <authorList>
            <person name="Tanuku N.R.S."/>
        </authorList>
    </citation>
    <scope>NUCLEOTIDE SEQUENCE [LARGE SCALE GENOMIC DNA]</scope>
    <source>
        <strain evidence="1 2">AK62</strain>
    </source>
</reference>
<evidence type="ECO:0008006" key="3">
    <source>
        <dbReference type="Google" id="ProtNLM"/>
    </source>
</evidence>
<organism evidence="1 2">
    <name type="scientific">Marinobacterium alkalitolerans</name>
    <dbReference type="NCBI Taxonomy" id="1542925"/>
    <lineage>
        <taxon>Bacteria</taxon>
        <taxon>Pseudomonadati</taxon>
        <taxon>Pseudomonadota</taxon>
        <taxon>Gammaproteobacteria</taxon>
        <taxon>Oceanospirillales</taxon>
        <taxon>Oceanospirillaceae</taxon>
        <taxon>Marinobacterium</taxon>
    </lineage>
</organism>
<dbReference type="RefSeq" id="WP_209286278.1">
    <property type="nucleotide sequence ID" value="NZ_JACVEW010000003.1"/>
</dbReference>
<evidence type="ECO:0000313" key="2">
    <source>
        <dbReference type="Proteomes" id="UP000810171"/>
    </source>
</evidence>
<accession>A0ABS3Z8R7</accession>
<dbReference type="Gene3D" id="2.10.230.10">
    <property type="entry name" value="Heat shock protein DnaJ, cysteine-rich domain"/>
    <property type="match status" value="1"/>
</dbReference>
<dbReference type="EMBL" id="JACVEW010000003">
    <property type="protein sequence ID" value="MBP0047668.1"/>
    <property type="molecule type" value="Genomic_DNA"/>
</dbReference>
<name>A0ABS3Z8R7_9GAMM</name>
<dbReference type="InterPro" id="IPR036410">
    <property type="entry name" value="HSP_DnaJ_Cys-rich_dom_sf"/>
</dbReference>
<gene>
    <name evidence="1" type="ORF">H9C73_02875</name>
</gene>